<keyword evidence="1" id="KW-0472">Membrane</keyword>
<organism evidence="2 3">
    <name type="scientific">Liquidambar formosana</name>
    <name type="common">Formosan gum</name>
    <dbReference type="NCBI Taxonomy" id="63359"/>
    <lineage>
        <taxon>Eukaryota</taxon>
        <taxon>Viridiplantae</taxon>
        <taxon>Streptophyta</taxon>
        <taxon>Embryophyta</taxon>
        <taxon>Tracheophyta</taxon>
        <taxon>Spermatophyta</taxon>
        <taxon>Magnoliopsida</taxon>
        <taxon>eudicotyledons</taxon>
        <taxon>Gunneridae</taxon>
        <taxon>Pentapetalae</taxon>
        <taxon>Saxifragales</taxon>
        <taxon>Altingiaceae</taxon>
        <taxon>Liquidambar</taxon>
    </lineage>
</organism>
<keyword evidence="1" id="KW-1133">Transmembrane helix</keyword>
<accession>A0AAP0WVN8</accession>
<feature type="transmembrane region" description="Helical" evidence="1">
    <location>
        <begin position="12"/>
        <end position="30"/>
    </location>
</feature>
<protein>
    <submittedName>
        <fullName evidence="2">Uncharacterized protein</fullName>
    </submittedName>
</protein>
<evidence type="ECO:0000313" key="3">
    <source>
        <dbReference type="Proteomes" id="UP001415857"/>
    </source>
</evidence>
<dbReference type="Proteomes" id="UP001415857">
    <property type="component" value="Unassembled WGS sequence"/>
</dbReference>
<proteinExistence type="predicted"/>
<dbReference type="AlphaFoldDB" id="A0AAP0WVN8"/>
<reference evidence="2 3" key="1">
    <citation type="journal article" date="2024" name="Plant J.">
        <title>Genome sequences and population genomics reveal climatic adaptation and genomic divergence between two closely related sweetgum species.</title>
        <authorList>
            <person name="Xu W.Q."/>
            <person name="Ren C.Q."/>
            <person name="Zhang X.Y."/>
            <person name="Comes H.P."/>
            <person name="Liu X.H."/>
            <person name="Li Y.G."/>
            <person name="Kettle C.J."/>
            <person name="Jalonen R."/>
            <person name="Gaisberger H."/>
            <person name="Ma Y.Z."/>
            <person name="Qiu Y.X."/>
        </authorList>
    </citation>
    <scope>NUCLEOTIDE SEQUENCE [LARGE SCALE GENOMIC DNA]</scope>
    <source>
        <strain evidence="2">Hangzhou</strain>
    </source>
</reference>
<sequence>MAPRPSCLQSSFLLFLIASMLIIEVSISALKRVNIDAPKRHTRSHVYSSATSVVKPVCVFLRAHTDTRRNAHATTIGRLRKANPSALRNLVI</sequence>
<evidence type="ECO:0000313" key="2">
    <source>
        <dbReference type="EMBL" id="KAK9281529.1"/>
    </source>
</evidence>
<comment type="caution">
    <text evidence="2">The sequence shown here is derived from an EMBL/GenBank/DDBJ whole genome shotgun (WGS) entry which is preliminary data.</text>
</comment>
<keyword evidence="1" id="KW-0812">Transmembrane</keyword>
<evidence type="ECO:0000256" key="1">
    <source>
        <dbReference type="SAM" id="Phobius"/>
    </source>
</evidence>
<gene>
    <name evidence="2" type="ORF">L1049_004432</name>
</gene>
<name>A0AAP0WVN8_LIQFO</name>
<keyword evidence="3" id="KW-1185">Reference proteome</keyword>
<dbReference type="EMBL" id="JBBPBK010000007">
    <property type="protein sequence ID" value="KAK9281529.1"/>
    <property type="molecule type" value="Genomic_DNA"/>
</dbReference>